<gene>
    <name evidence="1" type="ORF">BV25DRAFT_1795498</name>
</gene>
<sequence>MLFCPCCANHLIISDETGTNTWVCQTCPYQFPITKQITARTHLKMPAQGYGTQTTHGSLAPNLAICERCSHGTAFFQQLQIRSADEPMTIYKTAAFRCGGCGNVWREN</sequence>
<dbReference type="Proteomes" id="UP000814140">
    <property type="component" value="Unassembled WGS sequence"/>
</dbReference>
<organism evidence="1 2">
    <name type="scientific">Artomyces pyxidatus</name>
    <dbReference type="NCBI Taxonomy" id="48021"/>
    <lineage>
        <taxon>Eukaryota</taxon>
        <taxon>Fungi</taxon>
        <taxon>Dikarya</taxon>
        <taxon>Basidiomycota</taxon>
        <taxon>Agaricomycotina</taxon>
        <taxon>Agaricomycetes</taxon>
        <taxon>Russulales</taxon>
        <taxon>Auriscalpiaceae</taxon>
        <taxon>Artomyces</taxon>
    </lineage>
</organism>
<comment type="caution">
    <text evidence="1">The sequence shown here is derived from an EMBL/GenBank/DDBJ whole genome shotgun (WGS) entry which is preliminary data.</text>
</comment>
<evidence type="ECO:0000313" key="1">
    <source>
        <dbReference type="EMBL" id="KAI0067443.1"/>
    </source>
</evidence>
<proteinExistence type="predicted"/>
<reference evidence="1" key="1">
    <citation type="submission" date="2021-03" db="EMBL/GenBank/DDBJ databases">
        <authorList>
            <consortium name="DOE Joint Genome Institute"/>
            <person name="Ahrendt S."/>
            <person name="Looney B.P."/>
            <person name="Miyauchi S."/>
            <person name="Morin E."/>
            <person name="Drula E."/>
            <person name="Courty P.E."/>
            <person name="Chicoki N."/>
            <person name="Fauchery L."/>
            <person name="Kohler A."/>
            <person name="Kuo A."/>
            <person name="Labutti K."/>
            <person name="Pangilinan J."/>
            <person name="Lipzen A."/>
            <person name="Riley R."/>
            <person name="Andreopoulos W."/>
            <person name="He G."/>
            <person name="Johnson J."/>
            <person name="Barry K.W."/>
            <person name="Grigoriev I.V."/>
            <person name="Nagy L."/>
            <person name="Hibbett D."/>
            <person name="Henrissat B."/>
            <person name="Matheny P.B."/>
            <person name="Labbe J."/>
            <person name="Martin F."/>
        </authorList>
    </citation>
    <scope>NUCLEOTIDE SEQUENCE</scope>
    <source>
        <strain evidence="1">HHB10654</strain>
    </source>
</reference>
<accession>A0ACB8TG70</accession>
<reference evidence="1" key="2">
    <citation type="journal article" date="2022" name="New Phytol.">
        <title>Evolutionary transition to the ectomycorrhizal habit in the genomes of a hyperdiverse lineage of mushroom-forming fungi.</title>
        <authorList>
            <person name="Looney B."/>
            <person name="Miyauchi S."/>
            <person name="Morin E."/>
            <person name="Drula E."/>
            <person name="Courty P.E."/>
            <person name="Kohler A."/>
            <person name="Kuo A."/>
            <person name="LaButti K."/>
            <person name="Pangilinan J."/>
            <person name="Lipzen A."/>
            <person name="Riley R."/>
            <person name="Andreopoulos W."/>
            <person name="He G."/>
            <person name="Johnson J."/>
            <person name="Nolan M."/>
            <person name="Tritt A."/>
            <person name="Barry K.W."/>
            <person name="Grigoriev I.V."/>
            <person name="Nagy L.G."/>
            <person name="Hibbett D."/>
            <person name="Henrissat B."/>
            <person name="Matheny P.B."/>
            <person name="Labbe J."/>
            <person name="Martin F.M."/>
        </authorList>
    </citation>
    <scope>NUCLEOTIDE SEQUENCE</scope>
    <source>
        <strain evidence="1">HHB10654</strain>
    </source>
</reference>
<evidence type="ECO:0000313" key="2">
    <source>
        <dbReference type="Proteomes" id="UP000814140"/>
    </source>
</evidence>
<keyword evidence="2" id="KW-1185">Reference proteome</keyword>
<name>A0ACB8TG70_9AGAM</name>
<protein>
    <submittedName>
        <fullName evidence="1">Uncharacterized protein</fullName>
    </submittedName>
</protein>
<dbReference type="EMBL" id="MU277190">
    <property type="protein sequence ID" value="KAI0067443.1"/>
    <property type="molecule type" value="Genomic_DNA"/>
</dbReference>